<dbReference type="InterPro" id="IPR011006">
    <property type="entry name" value="CheY-like_superfamily"/>
</dbReference>
<dbReference type="PANTHER" id="PTHR44591">
    <property type="entry name" value="STRESS RESPONSE REGULATOR PROTEIN 1"/>
    <property type="match status" value="1"/>
</dbReference>
<dbReference type="InterPro" id="IPR050595">
    <property type="entry name" value="Bact_response_regulator"/>
</dbReference>
<evidence type="ECO:0000313" key="5">
    <source>
        <dbReference type="Proteomes" id="UP000199267"/>
    </source>
</evidence>
<evidence type="ECO:0000313" key="4">
    <source>
        <dbReference type="EMBL" id="SEP69430.1"/>
    </source>
</evidence>
<dbReference type="Pfam" id="PF00072">
    <property type="entry name" value="Response_reg"/>
    <property type="match status" value="1"/>
</dbReference>
<dbReference type="EMBL" id="FOFJ01000002">
    <property type="protein sequence ID" value="SEP69430.1"/>
    <property type="molecule type" value="Genomic_DNA"/>
</dbReference>
<dbReference type="PROSITE" id="PS50110">
    <property type="entry name" value="RESPONSE_REGULATORY"/>
    <property type="match status" value="1"/>
</dbReference>
<dbReference type="PANTHER" id="PTHR44591:SF3">
    <property type="entry name" value="RESPONSE REGULATORY DOMAIN-CONTAINING PROTEIN"/>
    <property type="match status" value="1"/>
</dbReference>
<dbReference type="GO" id="GO:0000160">
    <property type="term" value="P:phosphorelay signal transduction system"/>
    <property type="evidence" value="ECO:0007669"/>
    <property type="project" value="InterPro"/>
</dbReference>
<dbReference type="InterPro" id="IPR001789">
    <property type="entry name" value="Sig_transdc_resp-reg_receiver"/>
</dbReference>
<dbReference type="SMART" id="SM00448">
    <property type="entry name" value="REC"/>
    <property type="match status" value="1"/>
</dbReference>
<organism evidence="4 5">
    <name type="scientific">Azotobacter beijerinckii</name>
    <dbReference type="NCBI Taxonomy" id="170623"/>
    <lineage>
        <taxon>Bacteria</taxon>
        <taxon>Pseudomonadati</taxon>
        <taxon>Pseudomonadota</taxon>
        <taxon>Gammaproteobacteria</taxon>
        <taxon>Pseudomonadales</taxon>
        <taxon>Pseudomonadaceae</taxon>
        <taxon>Azotobacter</taxon>
    </lineage>
</organism>
<dbReference type="AlphaFoldDB" id="A0A1H8ZYB0"/>
<accession>A0A1H8ZYB0</accession>
<protein>
    <submittedName>
        <fullName evidence="4">Response regulator receiver domain-containing protein</fullName>
    </submittedName>
</protein>
<gene>
    <name evidence="4" type="ORF">SAMN04244573_00302</name>
</gene>
<feature type="domain" description="Response regulatory" evidence="3">
    <location>
        <begin position="6"/>
        <end position="123"/>
    </location>
</feature>
<reference evidence="4 5" key="1">
    <citation type="submission" date="2016-10" db="EMBL/GenBank/DDBJ databases">
        <authorList>
            <person name="de Groot N.N."/>
        </authorList>
    </citation>
    <scope>NUCLEOTIDE SEQUENCE [LARGE SCALE GENOMIC DNA]</scope>
    <source>
        <strain evidence="4 5">DSM 378</strain>
    </source>
</reference>
<keyword evidence="1 2" id="KW-0597">Phosphoprotein</keyword>
<dbReference type="Proteomes" id="UP000199267">
    <property type="component" value="Unassembled WGS sequence"/>
</dbReference>
<dbReference type="Gene3D" id="3.40.50.2300">
    <property type="match status" value="1"/>
</dbReference>
<dbReference type="RefSeq" id="WP_090619010.1">
    <property type="nucleotide sequence ID" value="NZ_FOFJ01000002.1"/>
</dbReference>
<name>A0A1H8ZYB0_9GAMM</name>
<evidence type="ECO:0000259" key="3">
    <source>
        <dbReference type="PROSITE" id="PS50110"/>
    </source>
</evidence>
<feature type="modified residue" description="4-aspartylphosphate" evidence="2">
    <location>
        <position position="56"/>
    </location>
</feature>
<evidence type="ECO:0000256" key="2">
    <source>
        <dbReference type="PROSITE-ProRule" id="PRU00169"/>
    </source>
</evidence>
<proteinExistence type="predicted"/>
<evidence type="ECO:0000256" key="1">
    <source>
        <dbReference type="ARBA" id="ARBA00022553"/>
    </source>
</evidence>
<dbReference type="SUPFAM" id="SSF52172">
    <property type="entry name" value="CheY-like"/>
    <property type="match status" value="1"/>
</dbReference>
<sequence length="132" mass="14512">MNDLKKILHIEDDGLIQAIVKASLKAIGGLEVLCVSSGKEALEIVGDYSPDLILLDVVMPGMDGPETLKKLKEKIDMEHTPVIFMTAKVTPEEIEHYRTLGASGVIIKPFDPMTLHEEINKIVRDFSKSGKA</sequence>